<proteinExistence type="predicted"/>
<protein>
    <submittedName>
        <fullName evidence="1">Uncharacterized protein</fullName>
    </submittedName>
</protein>
<sequence length="130" mass="13875">MLTRQEQGVLAMGLTLWQLRRPECLQLQPSVVVAPDSCAKTAPTASDTITPTLWLQGAAPAWFPALVLWLQRQGVRCAELDVAACQPADALLQMESGGPVPVELAILPGYAGKRAVWRALCALGWGQNGA</sequence>
<accession>A0ABV8CM39</accession>
<dbReference type="Proteomes" id="UP001595692">
    <property type="component" value="Unassembled WGS sequence"/>
</dbReference>
<keyword evidence="2" id="KW-1185">Reference proteome</keyword>
<gene>
    <name evidence="1" type="ORF">ACFOSS_07340</name>
</gene>
<evidence type="ECO:0000313" key="1">
    <source>
        <dbReference type="EMBL" id="MFC3913275.1"/>
    </source>
</evidence>
<name>A0ABV8CM39_9GAMM</name>
<dbReference type="RefSeq" id="WP_377151546.1">
    <property type="nucleotide sequence ID" value="NZ_JBHSAF010000006.1"/>
</dbReference>
<comment type="caution">
    <text evidence="1">The sequence shown here is derived from an EMBL/GenBank/DDBJ whole genome shotgun (WGS) entry which is preliminary data.</text>
</comment>
<evidence type="ECO:0000313" key="2">
    <source>
        <dbReference type="Proteomes" id="UP001595692"/>
    </source>
</evidence>
<organism evidence="1 2">
    <name type="scientific">Pseudaeromonas sharmana</name>
    <dbReference type="NCBI Taxonomy" id="328412"/>
    <lineage>
        <taxon>Bacteria</taxon>
        <taxon>Pseudomonadati</taxon>
        <taxon>Pseudomonadota</taxon>
        <taxon>Gammaproteobacteria</taxon>
        <taxon>Aeromonadales</taxon>
        <taxon>Aeromonadaceae</taxon>
        <taxon>Pseudaeromonas</taxon>
    </lineage>
</organism>
<dbReference type="EMBL" id="JBHSAF010000006">
    <property type="protein sequence ID" value="MFC3913275.1"/>
    <property type="molecule type" value="Genomic_DNA"/>
</dbReference>
<reference evidence="2" key="1">
    <citation type="journal article" date="2019" name="Int. J. Syst. Evol. Microbiol.">
        <title>The Global Catalogue of Microorganisms (GCM) 10K type strain sequencing project: providing services to taxonomists for standard genome sequencing and annotation.</title>
        <authorList>
            <consortium name="The Broad Institute Genomics Platform"/>
            <consortium name="The Broad Institute Genome Sequencing Center for Infectious Disease"/>
            <person name="Wu L."/>
            <person name="Ma J."/>
        </authorList>
    </citation>
    <scope>NUCLEOTIDE SEQUENCE [LARGE SCALE GENOMIC DNA]</scope>
    <source>
        <strain evidence="2">CCUG 54939</strain>
    </source>
</reference>